<dbReference type="InterPro" id="IPR016166">
    <property type="entry name" value="FAD-bd_PCMH"/>
</dbReference>
<keyword evidence="6" id="KW-1185">Reference proteome</keyword>
<feature type="domain" description="FAD-binding PCMH-type" evidence="4">
    <location>
        <begin position="33"/>
        <end position="218"/>
    </location>
</feature>
<dbReference type="Pfam" id="PF01565">
    <property type="entry name" value="FAD_binding_4"/>
    <property type="match status" value="1"/>
</dbReference>
<dbReference type="SUPFAM" id="SSF55103">
    <property type="entry name" value="FAD-linked oxidases, C-terminal domain"/>
    <property type="match status" value="1"/>
</dbReference>
<dbReference type="InterPro" id="IPR036318">
    <property type="entry name" value="FAD-bd_PCMH-like_sf"/>
</dbReference>
<dbReference type="GO" id="GO:0004458">
    <property type="term" value="F:D-lactate dehydrogenase (cytochrome) activity"/>
    <property type="evidence" value="ECO:0007669"/>
    <property type="project" value="TreeGrafter"/>
</dbReference>
<accession>A0A1I1M6N9</accession>
<dbReference type="Gene3D" id="3.40.462.10">
    <property type="entry name" value="FAD-linked oxidases, C-terminal domain"/>
    <property type="match status" value="1"/>
</dbReference>
<comment type="similarity">
    <text evidence="1">Belongs to the FAD-binding oxidoreductase/transferase type 4 family.</text>
</comment>
<dbReference type="PROSITE" id="PS51387">
    <property type="entry name" value="FAD_PCMH"/>
    <property type="match status" value="1"/>
</dbReference>
<dbReference type="SUPFAM" id="SSF56176">
    <property type="entry name" value="FAD-binding/transporter-associated domain-like"/>
    <property type="match status" value="1"/>
</dbReference>
<dbReference type="PANTHER" id="PTHR11748">
    <property type="entry name" value="D-LACTATE DEHYDROGENASE"/>
    <property type="match status" value="1"/>
</dbReference>
<dbReference type="AlphaFoldDB" id="A0A1I1M6N9"/>
<keyword evidence="3" id="KW-0274">FAD</keyword>
<dbReference type="OrthoDB" id="9811557at2"/>
<dbReference type="Proteomes" id="UP000198862">
    <property type="component" value="Unassembled WGS sequence"/>
</dbReference>
<evidence type="ECO:0000256" key="1">
    <source>
        <dbReference type="ARBA" id="ARBA00008000"/>
    </source>
</evidence>
<protein>
    <submittedName>
        <fullName evidence="5">4-cresol dehydrogenase (Hydroxylating)</fullName>
    </submittedName>
</protein>
<sequence>MEIFLSDLANLFGQQIIVEQADVTAYNKNVSGYDGKIEVVLLPDKKEQIQEIVKLANKYGIALYPISGGKNWGLGSRLPVKSDCIIVDLSKLRTISEVNEEFGYAIIEPGVTQIQLADYLKEKQSNYFLDVTGSGKETSVLGNCLERGTGYNALKADLLLNIEAVLGTGEVLKTGFWHYENSKVTHIFKHGIGPDLTGTLVQSNFSIVTSIAIQLLPVPKVQTSFSVRVTDDNLLEFIEKLSELRQLKVVNSIVHIVNNQRSKISLTPIVYDLMKADNPNLDSVVLRDKANTVVGANLKKGWGAVGNLMGTPQQVKYAKKMIKSFLGPLGKVDFIDEKKLNRLEVVLRKLRLKKTWYFIMAYKRVYGMMKGAPQNESLRSIYWPNAEEDENWENPDLGKTGLVFFAPVIPCSAVDVKKALDIVNNIANRYQYNVALTLNTLSDKVLEVVIGVDFNLDLEKEKKKAHEFSEELIKQYKAEGFYPYRLGIKDMPVMLDQNDPYWLVIKEMKKVFDPNNVISPGRYNLI</sequence>
<reference evidence="5 6" key="1">
    <citation type="submission" date="2016-10" db="EMBL/GenBank/DDBJ databases">
        <authorList>
            <person name="de Groot N.N."/>
        </authorList>
    </citation>
    <scope>NUCLEOTIDE SEQUENCE [LARGE SCALE GENOMIC DNA]</scope>
    <source>
        <strain evidence="5 6">DSM 6059</strain>
    </source>
</reference>
<keyword evidence="2" id="KW-0285">Flavoprotein</keyword>
<dbReference type="InterPro" id="IPR016167">
    <property type="entry name" value="FAD-bd_PCMH_sub1"/>
</dbReference>
<dbReference type="InterPro" id="IPR016170">
    <property type="entry name" value="Cytok_DH_C_sf"/>
</dbReference>
<dbReference type="Gene3D" id="3.30.43.10">
    <property type="entry name" value="Uridine Diphospho-n-acetylenolpyruvylglucosamine Reductase, domain 2"/>
    <property type="match status" value="1"/>
</dbReference>
<dbReference type="RefSeq" id="WP_091984308.1">
    <property type="nucleotide sequence ID" value="NZ_FOLO01000018.1"/>
</dbReference>
<gene>
    <name evidence="5" type="ORF">SAMN02745724_02525</name>
</gene>
<evidence type="ECO:0000256" key="2">
    <source>
        <dbReference type="ARBA" id="ARBA00022630"/>
    </source>
</evidence>
<name>A0A1I1M6N9_9GAMM</name>
<evidence type="ECO:0000256" key="3">
    <source>
        <dbReference type="ARBA" id="ARBA00022827"/>
    </source>
</evidence>
<dbReference type="GO" id="GO:0071949">
    <property type="term" value="F:FAD binding"/>
    <property type="evidence" value="ECO:0007669"/>
    <property type="project" value="InterPro"/>
</dbReference>
<dbReference type="GO" id="GO:1903457">
    <property type="term" value="P:lactate catabolic process"/>
    <property type="evidence" value="ECO:0007669"/>
    <property type="project" value="TreeGrafter"/>
</dbReference>
<organism evidence="5 6">
    <name type="scientific">Pseudoalteromonas denitrificans DSM 6059</name>
    <dbReference type="NCBI Taxonomy" id="1123010"/>
    <lineage>
        <taxon>Bacteria</taxon>
        <taxon>Pseudomonadati</taxon>
        <taxon>Pseudomonadota</taxon>
        <taxon>Gammaproteobacteria</taxon>
        <taxon>Alteromonadales</taxon>
        <taxon>Pseudoalteromonadaceae</taxon>
        <taxon>Pseudoalteromonas</taxon>
    </lineage>
</organism>
<dbReference type="PANTHER" id="PTHR11748:SF111">
    <property type="entry name" value="D-LACTATE DEHYDROGENASE, MITOCHONDRIAL-RELATED"/>
    <property type="match status" value="1"/>
</dbReference>
<dbReference type="InterPro" id="IPR006094">
    <property type="entry name" value="Oxid_FAD_bind_N"/>
</dbReference>
<dbReference type="InterPro" id="IPR016169">
    <property type="entry name" value="FAD-bd_PCMH_sub2"/>
</dbReference>
<dbReference type="GO" id="GO:0008720">
    <property type="term" value="F:D-lactate dehydrogenase (NAD+) activity"/>
    <property type="evidence" value="ECO:0007669"/>
    <property type="project" value="TreeGrafter"/>
</dbReference>
<dbReference type="STRING" id="1123010.SAMN02745724_02525"/>
<dbReference type="EMBL" id="FOLO01000018">
    <property type="protein sequence ID" value="SFC78243.1"/>
    <property type="molecule type" value="Genomic_DNA"/>
</dbReference>
<evidence type="ECO:0000313" key="6">
    <source>
        <dbReference type="Proteomes" id="UP000198862"/>
    </source>
</evidence>
<proteinExistence type="inferred from homology"/>
<dbReference type="Gene3D" id="3.30.465.10">
    <property type="match status" value="1"/>
</dbReference>
<evidence type="ECO:0000313" key="5">
    <source>
        <dbReference type="EMBL" id="SFC78243.1"/>
    </source>
</evidence>
<evidence type="ECO:0000259" key="4">
    <source>
        <dbReference type="PROSITE" id="PS51387"/>
    </source>
</evidence>
<dbReference type="InterPro" id="IPR016164">
    <property type="entry name" value="FAD-linked_Oxase-like_C"/>
</dbReference>